<dbReference type="PANTHER" id="PTHR16320:SF1">
    <property type="entry name" value="SPHINGOMYELINASE DDB_G0288017"/>
    <property type="match status" value="1"/>
</dbReference>
<organism evidence="3 4">
    <name type="scientific">Rhizoclosmatium globosum</name>
    <dbReference type="NCBI Taxonomy" id="329046"/>
    <lineage>
        <taxon>Eukaryota</taxon>
        <taxon>Fungi</taxon>
        <taxon>Fungi incertae sedis</taxon>
        <taxon>Chytridiomycota</taxon>
        <taxon>Chytridiomycota incertae sedis</taxon>
        <taxon>Chytridiomycetes</taxon>
        <taxon>Chytridiales</taxon>
        <taxon>Chytriomycetaceae</taxon>
        <taxon>Rhizoclosmatium</taxon>
    </lineage>
</organism>
<evidence type="ECO:0000259" key="2">
    <source>
        <dbReference type="Pfam" id="PF03372"/>
    </source>
</evidence>
<comment type="similarity">
    <text evidence="1">Belongs to the neutral sphingomyelinase family.</text>
</comment>
<feature type="domain" description="Endonuclease/exonuclease/phosphatase" evidence="2">
    <location>
        <begin position="68"/>
        <end position="275"/>
    </location>
</feature>
<reference evidence="3 4" key="1">
    <citation type="submission" date="2016-07" db="EMBL/GenBank/DDBJ databases">
        <title>Pervasive Adenine N6-methylation of Active Genes in Fungi.</title>
        <authorList>
            <consortium name="DOE Joint Genome Institute"/>
            <person name="Mondo S.J."/>
            <person name="Dannebaum R.O."/>
            <person name="Kuo R.C."/>
            <person name="Labutti K."/>
            <person name="Haridas S."/>
            <person name="Kuo A."/>
            <person name="Salamov A."/>
            <person name="Ahrendt S.R."/>
            <person name="Lipzen A."/>
            <person name="Sullivan W."/>
            <person name="Andreopoulos W.B."/>
            <person name="Clum A."/>
            <person name="Lindquist E."/>
            <person name="Daum C."/>
            <person name="Ramamoorthy G.K."/>
            <person name="Gryganskyi A."/>
            <person name="Culley D."/>
            <person name="Magnuson J.K."/>
            <person name="James T.Y."/>
            <person name="O'Malley M.A."/>
            <person name="Stajich J.E."/>
            <person name="Spatafora J.W."/>
            <person name="Visel A."/>
            <person name="Grigoriev I.V."/>
        </authorList>
    </citation>
    <scope>NUCLEOTIDE SEQUENCE [LARGE SCALE GENOMIC DNA]</scope>
    <source>
        <strain evidence="3 4">JEL800</strain>
    </source>
</reference>
<protein>
    <recommendedName>
        <fullName evidence="2">Endonuclease/exonuclease/phosphatase domain-containing protein</fullName>
    </recommendedName>
</protein>
<dbReference type="Pfam" id="PF03372">
    <property type="entry name" value="Exo_endo_phos"/>
    <property type="match status" value="1"/>
</dbReference>
<accession>A0A1Y2BX42</accession>
<sequence>MTLLCCAPFSASATQSQQRPLLLEPTSLHMTTEKSTPDLSNLRILTQNCKLLLVVGEWPVMPITSGKRASLIAERLLKNNYDIIGLNEIFLKEPTAILKRELELNGYHVLSSLPAPSGIFAVNSGLMLASRLPIRASKFERYQKASGLDQYAAKGCLVAELETSDKAGRLFVAISHHQSEGSDEIMMSQFQHAGELIQQFVLERVGDNLAELERATVLYFGDMNVADHLTPKLYTDMKAALSHKTEDCFLTTNPEGTNGATFPVGKETDRLDYIFSLKEFSGVALNGSLVKSVQIDNLIWQDSDIPLSDHLGLIATLQLI</sequence>
<proteinExistence type="inferred from homology"/>
<evidence type="ECO:0000313" key="3">
    <source>
        <dbReference type="EMBL" id="ORY39321.1"/>
    </source>
</evidence>
<dbReference type="Proteomes" id="UP000193642">
    <property type="component" value="Unassembled WGS sequence"/>
</dbReference>
<keyword evidence="4" id="KW-1185">Reference proteome</keyword>
<evidence type="ECO:0000313" key="4">
    <source>
        <dbReference type="Proteomes" id="UP000193642"/>
    </source>
</evidence>
<dbReference type="AlphaFoldDB" id="A0A1Y2BX42"/>
<dbReference type="InterPro" id="IPR005135">
    <property type="entry name" value="Endo/exonuclease/phosphatase"/>
</dbReference>
<dbReference type="OrthoDB" id="387657at2759"/>
<dbReference type="InterPro" id="IPR036691">
    <property type="entry name" value="Endo/exonu/phosph_ase_sf"/>
</dbReference>
<dbReference type="SUPFAM" id="SSF56219">
    <property type="entry name" value="DNase I-like"/>
    <property type="match status" value="1"/>
</dbReference>
<evidence type="ECO:0000256" key="1">
    <source>
        <dbReference type="ARBA" id="ARBA00006335"/>
    </source>
</evidence>
<dbReference type="InterPro" id="IPR038772">
    <property type="entry name" value="Sph/SMPD2-like"/>
</dbReference>
<dbReference type="EMBL" id="MCGO01000040">
    <property type="protein sequence ID" value="ORY39321.1"/>
    <property type="molecule type" value="Genomic_DNA"/>
</dbReference>
<comment type="caution">
    <text evidence="3">The sequence shown here is derived from an EMBL/GenBank/DDBJ whole genome shotgun (WGS) entry which is preliminary data.</text>
</comment>
<gene>
    <name evidence="3" type="ORF">BCR33DRAFT_720155</name>
</gene>
<dbReference type="Gene3D" id="3.60.10.10">
    <property type="entry name" value="Endonuclease/exonuclease/phosphatase"/>
    <property type="match status" value="1"/>
</dbReference>
<dbReference type="PANTHER" id="PTHR16320">
    <property type="entry name" value="SPHINGOMYELINASE FAMILY MEMBER"/>
    <property type="match status" value="1"/>
</dbReference>
<name>A0A1Y2BX42_9FUNG</name>
<dbReference type="GO" id="GO:0004767">
    <property type="term" value="F:sphingomyelin phosphodiesterase activity"/>
    <property type="evidence" value="ECO:0007669"/>
    <property type="project" value="InterPro"/>
</dbReference>
<dbReference type="GO" id="GO:0005737">
    <property type="term" value="C:cytoplasm"/>
    <property type="evidence" value="ECO:0007669"/>
    <property type="project" value="TreeGrafter"/>
</dbReference>